<gene>
    <name evidence="2" type="ORF">EOD43_19415</name>
</gene>
<protein>
    <submittedName>
        <fullName evidence="2">Uncharacterized protein</fullName>
    </submittedName>
</protein>
<reference evidence="2 3" key="1">
    <citation type="submission" date="2019-01" db="EMBL/GenBank/DDBJ databases">
        <authorList>
            <person name="Chen W.-M."/>
        </authorList>
    </citation>
    <scope>NUCLEOTIDE SEQUENCE [LARGE SCALE GENOMIC DNA]</scope>
    <source>
        <strain evidence="2 3">CCP-7</strain>
    </source>
</reference>
<evidence type="ECO:0000256" key="1">
    <source>
        <dbReference type="SAM" id="MobiDB-lite"/>
    </source>
</evidence>
<dbReference type="Proteomes" id="UP000282971">
    <property type="component" value="Unassembled WGS sequence"/>
</dbReference>
<sequence>MSATLTAQFDTRREAEMTVERLVQQFDIERTAIFISGEDANTVGTRRAGADAQAADPSPPARGDASVAGPITLSVDLQDEAQANQVREAFNEFAAGNVRAS</sequence>
<evidence type="ECO:0000313" key="2">
    <source>
        <dbReference type="EMBL" id="RVT90428.1"/>
    </source>
</evidence>
<comment type="caution">
    <text evidence="2">The sequence shown here is derived from an EMBL/GenBank/DDBJ whole genome shotgun (WGS) entry which is preliminary data.</text>
</comment>
<dbReference type="OrthoDB" id="7271438at2"/>
<keyword evidence="3" id="KW-1185">Reference proteome</keyword>
<proteinExistence type="predicted"/>
<organism evidence="2 3">
    <name type="scientific">Sphingomonas crocodyli</name>
    <dbReference type="NCBI Taxonomy" id="1979270"/>
    <lineage>
        <taxon>Bacteria</taxon>
        <taxon>Pseudomonadati</taxon>
        <taxon>Pseudomonadota</taxon>
        <taxon>Alphaproteobacteria</taxon>
        <taxon>Sphingomonadales</taxon>
        <taxon>Sphingomonadaceae</taxon>
        <taxon>Sphingomonas</taxon>
    </lineage>
</organism>
<dbReference type="AlphaFoldDB" id="A0A437LYC2"/>
<dbReference type="EMBL" id="SACN01000003">
    <property type="protein sequence ID" value="RVT90428.1"/>
    <property type="molecule type" value="Genomic_DNA"/>
</dbReference>
<accession>A0A437LYC2</accession>
<feature type="region of interest" description="Disordered" evidence="1">
    <location>
        <begin position="44"/>
        <end position="69"/>
    </location>
</feature>
<feature type="compositionally biased region" description="Low complexity" evidence="1">
    <location>
        <begin position="46"/>
        <end position="56"/>
    </location>
</feature>
<dbReference type="RefSeq" id="WP_127745686.1">
    <property type="nucleotide sequence ID" value="NZ_SACN01000003.1"/>
</dbReference>
<evidence type="ECO:0000313" key="3">
    <source>
        <dbReference type="Proteomes" id="UP000282971"/>
    </source>
</evidence>
<name>A0A437LYC2_9SPHN</name>